<dbReference type="GO" id="GO:0005739">
    <property type="term" value="C:mitochondrion"/>
    <property type="evidence" value="ECO:0007669"/>
    <property type="project" value="TreeGrafter"/>
</dbReference>
<dbReference type="Gene3D" id="3.40.50.261">
    <property type="entry name" value="Succinyl-CoA synthetase domains"/>
    <property type="match status" value="1"/>
</dbReference>
<evidence type="ECO:0000256" key="3">
    <source>
        <dbReference type="ARBA" id="ARBA00022840"/>
    </source>
</evidence>
<dbReference type="PANTHER" id="PTHR11815:SF1">
    <property type="entry name" value="SUCCINATE--COA LIGASE [ADP-FORMING] SUBUNIT BETA, MITOCHONDRIAL"/>
    <property type="match status" value="1"/>
</dbReference>
<gene>
    <name evidence="5" type="ORF">FEHR0123_LOCUS8063</name>
</gene>
<accession>A0A7S3MMD3</accession>
<evidence type="ECO:0000256" key="2">
    <source>
        <dbReference type="ARBA" id="ARBA00022741"/>
    </source>
</evidence>
<dbReference type="GO" id="GO:0004775">
    <property type="term" value="F:succinate-CoA ligase (ADP-forming) activity"/>
    <property type="evidence" value="ECO:0007669"/>
    <property type="project" value="TreeGrafter"/>
</dbReference>
<feature type="domain" description="ATP-citrate synthase/succinyl-CoA ligase C-terminal" evidence="4">
    <location>
        <begin position="1"/>
        <end position="96"/>
    </location>
</feature>
<dbReference type="EMBL" id="HBIE01026409">
    <property type="protein sequence ID" value="CAE0313139.1"/>
    <property type="molecule type" value="Transcribed_RNA"/>
</dbReference>
<dbReference type="AlphaFoldDB" id="A0A7S3MMD3"/>
<dbReference type="GO" id="GO:0005524">
    <property type="term" value="F:ATP binding"/>
    <property type="evidence" value="ECO:0007669"/>
    <property type="project" value="UniProtKB-KW"/>
</dbReference>
<dbReference type="SUPFAM" id="SSF52210">
    <property type="entry name" value="Succinyl-CoA synthetase domains"/>
    <property type="match status" value="1"/>
</dbReference>
<keyword evidence="3" id="KW-0067">ATP-binding</keyword>
<dbReference type="GO" id="GO:0006104">
    <property type="term" value="P:succinyl-CoA metabolic process"/>
    <property type="evidence" value="ECO:0007669"/>
    <property type="project" value="TreeGrafter"/>
</dbReference>
<evidence type="ECO:0000313" key="5">
    <source>
        <dbReference type="EMBL" id="CAE0313139.1"/>
    </source>
</evidence>
<keyword evidence="2" id="KW-0547">Nucleotide-binding</keyword>
<keyword evidence="1" id="KW-0816">Tricarboxylic acid cycle</keyword>
<reference evidence="5" key="1">
    <citation type="submission" date="2021-01" db="EMBL/GenBank/DDBJ databases">
        <authorList>
            <person name="Corre E."/>
            <person name="Pelletier E."/>
            <person name="Niang G."/>
            <person name="Scheremetjew M."/>
            <person name="Finn R."/>
            <person name="Kale V."/>
            <person name="Holt S."/>
            <person name="Cochrane G."/>
            <person name="Meng A."/>
            <person name="Brown T."/>
            <person name="Cohen L."/>
        </authorList>
    </citation>
    <scope>NUCLEOTIDE SEQUENCE</scope>
    <source>
        <strain evidence="5">Fehren 1</strain>
    </source>
</reference>
<dbReference type="GO" id="GO:0006099">
    <property type="term" value="P:tricarboxylic acid cycle"/>
    <property type="evidence" value="ECO:0007669"/>
    <property type="project" value="UniProtKB-KW"/>
</dbReference>
<protein>
    <recommendedName>
        <fullName evidence="4">ATP-citrate synthase/succinyl-CoA ligase C-terminal domain-containing protein</fullName>
    </recommendedName>
</protein>
<sequence>MSTMDIIKLYGGEPANFLDVGGSAEGEQLVEALKLLNEDPEVEAIFVNIFGGILRCDNLAASIIQANKENSFTKPMVLRLKGTNSDVAKSMISGKEEELNIFYNEDFDSAAQQVCKVVNRQ</sequence>
<proteinExistence type="predicted"/>
<dbReference type="InterPro" id="IPR005811">
    <property type="entry name" value="SUCC_ACL_C"/>
</dbReference>
<dbReference type="PANTHER" id="PTHR11815">
    <property type="entry name" value="SUCCINYL-COA SYNTHETASE BETA CHAIN"/>
    <property type="match status" value="1"/>
</dbReference>
<organism evidence="5">
    <name type="scientific">Favella ehrenbergii</name>
    <dbReference type="NCBI Taxonomy" id="182087"/>
    <lineage>
        <taxon>Eukaryota</taxon>
        <taxon>Sar</taxon>
        <taxon>Alveolata</taxon>
        <taxon>Ciliophora</taxon>
        <taxon>Intramacronucleata</taxon>
        <taxon>Spirotrichea</taxon>
        <taxon>Choreotrichia</taxon>
        <taxon>Tintinnida</taxon>
        <taxon>Xystonellidae</taxon>
        <taxon>Favella</taxon>
    </lineage>
</organism>
<dbReference type="InterPro" id="IPR016102">
    <property type="entry name" value="Succinyl-CoA_synth-like"/>
</dbReference>
<dbReference type="GO" id="GO:0042709">
    <property type="term" value="C:succinate-CoA ligase complex"/>
    <property type="evidence" value="ECO:0007669"/>
    <property type="project" value="TreeGrafter"/>
</dbReference>
<evidence type="ECO:0000256" key="1">
    <source>
        <dbReference type="ARBA" id="ARBA00022532"/>
    </source>
</evidence>
<evidence type="ECO:0000259" key="4">
    <source>
        <dbReference type="Pfam" id="PF00549"/>
    </source>
</evidence>
<name>A0A7S3MMD3_9SPIT</name>
<dbReference type="Pfam" id="PF00549">
    <property type="entry name" value="Ligase_CoA"/>
    <property type="match status" value="1"/>
</dbReference>